<dbReference type="AlphaFoldDB" id="A0A662D815"/>
<organism evidence="2 3">
    <name type="scientific">Aerophobetes bacterium</name>
    <dbReference type="NCBI Taxonomy" id="2030807"/>
    <lineage>
        <taxon>Bacteria</taxon>
        <taxon>Candidatus Aerophobota</taxon>
    </lineage>
</organism>
<dbReference type="EMBL" id="QMQA01000208">
    <property type="protein sequence ID" value="RLE11924.1"/>
    <property type="molecule type" value="Genomic_DNA"/>
</dbReference>
<name>A0A662D815_UNCAE</name>
<dbReference type="Proteomes" id="UP000280417">
    <property type="component" value="Unassembled WGS sequence"/>
</dbReference>
<proteinExistence type="predicted"/>
<gene>
    <name evidence="2" type="ORF">DRJ04_07145</name>
</gene>
<protein>
    <recommendedName>
        <fullName evidence="4">Outer membrane protein beta-barrel domain-containing protein</fullName>
    </recommendedName>
</protein>
<evidence type="ECO:0000313" key="3">
    <source>
        <dbReference type="Proteomes" id="UP000280417"/>
    </source>
</evidence>
<feature type="signal peptide" evidence="1">
    <location>
        <begin position="1"/>
        <end position="21"/>
    </location>
</feature>
<sequence length="606" mass="66902">MKKIFILVSLLVLASTVPLSAQVLSPSNIFWGTRGLVYSDWDRIYYPSYSSGIERNFIFVPFSTSSIFNTGHYTGGTSFVIGPFRVFFLGDVYFDRQKASAESLSYSYGDTPYDTDGNGRPDTYQYTWDYSYSYDKNSLDQSSMLISPGLALALGPLTGGARYIFQRVAHNNITFDYTELETITDTTVASNNIATQSDQEISLKMRDGGLVNGFAAGGSIDFGFIRIQGDLFTTVKTYGRYDMDAISRSHNLAAPGDIDGTSQDFIKGSTTTTVENGWLNFAGLNNASLIFDPATGLTHFEYQPNEPTGNYPGSFPTSIHMPQIVTSTNLYAQGELFGFIVPLHTGMTFSKLTKKSFVKESENISYASADVEQSHTTTIETLSLSSDANSSFSTGTGIVKRFHGSPIMFQVGMMYYIGTEAYNLKITRKVETTTQIDVDGDGQYTTAGVDTNTTQVQDGWYKMRDYKSTYSLFVFPVSFIFNITKNFEFFGSAQIEYYLGKEKTAFVDTGAGFADGYKTDTTTDNITGTVTPNKENYDAEPAAQYFVTSINSAVIGYFFGLRYFFNPNLIFTTQLISAEPTIDGAAGSLFANTLIAEVEFLFGKEK</sequence>
<accession>A0A662D815</accession>
<comment type="caution">
    <text evidence="2">The sequence shown here is derived from an EMBL/GenBank/DDBJ whole genome shotgun (WGS) entry which is preliminary data.</text>
</comment>
<evidence type="ECO:0000256" key="1">
    <source>
        <dbReference type="SAM" id="SignalP"/>
    </source>
</evidence>
<evidence type="ECO:0008006" key="4">
    <source>
        <dbReference type="Google" id="ProtNLM"/>
    </source>
</evidence>
<evidence type="ECO:0000313" key="2">
    <source>
        <dbReference type="EMBL" id="RLE11924.1"/>
    </source>
</evidence>
<keyword evidence="1" id="KW-0732">Signal</keyword>
<reference evidence="2 3" key="1">
    <citation type="submission" date="2018-06" db="EMBL/GenBank/DDBJ databases">
        <title>Extensive metabolic versatility and redundancy in microbially diverse, dynamic hydrothermal sediments.</title>
        <authorList>
            <person name="Dombrowski N."/>
            <person name="Teske A."/>
            <person name="Baker B.J."/>
        </authorList>
    </citation>
    <scope>NUCLEOTIDE SEQUENCE [LARGE SCALE GENOMIC DNA]</scope>
    <source>
        <strain evidence="2">B3_G15</strain>
    </source>
</reference>
<feature type="chain" id="PRO_5025007525" description="Outer membrane protein beta-barrel domain-containing protein" evidence="1">
    <location>
        <begin position="22"/>
        <end position="606"/>
    </location>
</feature>